<proteinExistence type="predicted"/>
<reference evidence="2" key="1">
    <citation type="journal article" date="2019" name="Int. J. Syst. Evol. Microbiol.">
        <title>The Global Catalogue of Microorganisms (GCM) 10K type strain sequencing project: providing services to taxonomists for standard genome sequencing and annotation.</title>
        <authorList>
            <consortium name="The Broad Institute Genomics Platform"/>
            <consortium name="The Broad Institute Genome Sequencing Center for Infectious Disease"/>
            <person name="Wu L."/>
            <person name="Ma J."/>
        </authorList>
    </citation>
    <scope>NUCLEOTIDE SEQUENCE [LARGE SCALE GENOMIC DNA]</scope>
    <source>
        <strain evidence="2">CGMCC 1.12702</strain>
    </source>
</reference>
<dbReference type="Proteomes" id="UP001597400">
    <property type="component" value="Unassembled WGS sequence"/>
</dbReference>
<accession>A0ABW4TX78</accession>
<protein>
    <submittedName>
        <fullName evidence="1">Uncharacterized protein</fullName>
    </submittedName>
</protein>
<comment type="caution">
    <text evidence="1">The sequence shown here is derived from an EMBL/GenBank/DDBJ whole genome shotgun (WGS) entry which is preliminary data.</text>
</comment>
<dbReference type="RefSeq" id="WP_380927945.1">
    <property type="nucleotide sequence ID" value="NZ_JBHUGS010000001.1"/>
</dbReference>
<evidence type="ECO:0000313" key="1">
    <source>
        <dbReference type="EMBL" id="MFD1950137.1"/>
    </source>
</evidence>
<organism evidence="1 2">
    <name type="scientific">Sphingomonas arantia</name>
    <dbReference type="NCBI Taxonomy" id="1460676"/>
    <lineage>
        <taxon>Bacteria</taxon>
        <taxon>Pseudomonadati</taxon>
        <taxon>Pseudomonadota</taxon>
        <taxon>Alphaproteobacteria</taxon>
        <taxon>Sphingomonadales</taxon>
        <taxon>Sphingomonadaceae</taxon>
        <taxon>Sphingomonas</taxon>
    </lineage>
</organism>
<gene>
    <name evidence="1" type="ORF">ACFSGX_05075</name>
</gene>
<evidence type="ECO:0000313" key="2">
    <source>
        <dbReference type="Proteomes" id="UP001597400"/>
    </source>
</evidence>
<keyword evidence="2" id="KW-1185">Reference proteome</keyword>
<name>A0ABW4TX78_9SPHN</name>
<sequence>MVDVDLGSGARSERIFRAGTDGEAGLGALCTVAVDAGFGVGDRLTLTAMAERAVNEWRRG</sequence>
<dbReference type="EMBL" id="JBHUGS010000001">
    <property type="protein sequence ID" value="MFD1950137.1"/>
    <property type="molecule type" value="Genomic_DNA"/>
</dbReference>